<evidence type="ECO:0008006" key="12">
    <source>
        <dbReference type="Google" id="ProtNLM"/>
    </source>
</evidence>
<keyword evidence="11" id="KW-1185">Reference proteome</keyword>
<dbReference type="Pfam" id="PF10672">
    <property type="entry name" value="Methyltrans_SAM"/>
    <property type="match status" value="1"/>
</dbReference>
<dbReference type="CDD" id="cd02440">
    <property type="entry name" value="AdoMet_MTases"/>
    <property type="match status" value="1"/>
</dbReference>
<dbReference type="Gene3D" id="3.40.50.150">
    <property type="entry name" value="Vaccinia Virus protein VP39"/>
    <property type="match status" value="1"/>
</dbReference>
<evidence type="ECO:0000259" key="9">
    <source>
        <dbReference type="Pfam" id="PF17785"/>
    </source>
</evidence>
<dbReference type="InterPro" id="IPR041532">
    <property type="entry name" value="RlmI-like_PUA"/>
</dbReference>
<comment type="similarity">
    <text evidence="7">Belongs to the methyltransferase superfamily. RlmI family.</text>
</comment>
<evidence type="ECO:0000256" key="1">
    <source>
        <dbReference type="ARBA" id="ARBA00004496"/>
    </source>
</evidence>
<reference evidence="10 11" key="1">
    <citation type="journal article" date="2006" name="Nat. Biotechnol.">
        <title>Genome sequence of the ubiquitous hydrocarbon-degrading marine bacterium Alcanivorax borkumensis.</title>
        <authorList>
            <person name="Schneiker S."/>
            <person name="Martins dos Santos V.A.P."/>
            <person name="Bartels D."/>
            <person name="Bekel T."/>
            <person name="Brecht M."/>
            <person name="Buhrmester J."/>
            <person name="Chernikova T.N."/>
            <person name="Denaro R."/>
            <person name="Ferrer M."/>
            <person name="Gertler C."/>
            <person name="Goesmann A."/>
            <person name="Golyshina O.V."/>
            <person name="Kaminski F."/>
            <person name="Khachane A.N."/>
            <person name="Lang S."/>
            <person name="Linke B."/>
            <person name="McHardy A.C."/>
            <person name="Meyer F."/>
            <person name="Nechitaylo T."/>
            <person name="Puehler A."/>
            <person name="Regenhardt D."/>
            <person name="Rupp O."/>
            <person name="Sabirova J.S."/>
            <person name="Selbitschka W."/>
            <person name="Yakimov M.M."/>
            <person name="Timmis K.N."/>
            <person name="Vorhoelter F.-J."/>
            <person name="Weidner S."/>
            <person name="Kaiser O."/>
            <person name="Golyshin P.N."/>
        </authorList>
    </citation>
    <scope>NUCLEOTIDE SEQUENCE [LARGE SCALE GENOMIC DNA]</scope>
    <source>
        <strain evidence="11">ATCC 700651 / DSM 11573 / NCIMB 13689 / SK2</strain>
    </source>
</reference>
<organism evidence="10 11">
    <name type="scientific">Alcanivorax borkumensis (strain ATCC 700651 / DSM 11573 / NCIMB 13689 / SK2)</name>
    <dbReference type="NCBI Taxonomy" id="393595"/>
    <lineage>
        <taxon>Bacteria</taxon>
        <taxon>Pseudomonadati</taxon>
        <taxon>Pseudomonadota</taxon>
        <taxon>Gammaproteobacteria</taxon>
        <taxon>Oceanospirillales</taxon>
        <taxon>Alcanivoracaceae</taxon>
        <taxon>Alcanivorax</taxon>
    </lineage>
</organism>
<dbReference type="PANTHER" id="PTHR42873">
    <property type="entry name" value="RIBOSOMAL RNA LARGE SUBUNIT METHYLTRANSFERASE"/>
    <property type="match status" value="1"/>
</dbReference>
<dbReference type="AlphaFoldDB" id="Q0VLH2"/>
<dbReference type="Proteomes" id="UP000008871">
    <property type="component" value="Chromosome"/>
</dbReference>
<evidence type="ECO:0000256" key="6">
    <source>
        <dbReference type="ARBA" id="ARBA00022691"/>
    </source>
</evidence>
<dbReference type="GO" id="GO:0005737">
    <property type="term" value="C:cytoplasm"/>
    <property type="evidence" value="ECO:0007669"/>
    <property type="project" value="UniProtKB-SubCell"/>
</dbReference>
<evidence type="ECO:0000256" key="5">
    <source>
        <dbReference type="ARBA" id="ARBA00022679"/>
    </source>
</evidence>
<dbReference type="InterPro" id="IPR015947">
    <property type="entry name" value="PUA-like_sf"/>
</dbReference>
<comment type="subcellular location">
    <subcellularLocation>
        <location evidence="1">Cytoplasm</location>
    </subcellularLocation>
</comment>
<dbReference type="HOGENOM" id="CLU_014042_0_0_6"/>
<keyword evidence="3" id="KW-0698">rRNA processing</keyword>
<evidence type="ECO:0000256" key="4">
    <source>
        <dbReference type="ARBA" id="ARBA00022603"/>
    </source>
</evidence>
<dbReference type="GO" id="GO:0008168">
    <property type="term" value="F:methyltransferase activity"/>
    <property type="evidence" value="ECO:0007669"/>
    <property type="project" value="UniProtKB-KW"/>
</dbReference>
<evidence type="ECO:0000256" key="3">
    <source>
        <dbReference type="ARBA" id="ARBA00022552"/>
    </source>
</evidence>
<keyword evidence="6" id="KW-0949">S-adenosyl-L-methionine</keyword>
<dbReference type="PANTHER" id="PTHR42873:SF1">
    <property type="entry name" value="S-ADENOSYLMETHIONINE-DEPENDENT METHYLTRANSFERASE DOMAIN-CONTAINING PROTEIN"/>
    <property type="match status" value="1"/>
</dbReference>
<dbReference type="KEGG" id="abo:ABO_2528"/>
<dbReference type="CDD" id="cd11572">
    <property type="entry name" value="RlmI_M_like"/>
    <property type="match status" value="1"/>
</dbReference>
<dbReference type="Gene3D" id="3.30.750.80">
    <property type="entry name" value="RNA methyltransferase domain (HRMD) like"/>
    <property type="match status" value="1"/>
</dbReference>
<dbReference type="GO" id="GO:0006364">
    <property type="term" value="P:rRNA processing"/>
    <property type="evidence" value="ECO:0007669"/>
    <property type="project" value="UniProtKB-KW"/>
</dbReference>
<keyword evidence="5" id="KW-0808">Transferase</keyword>
<evidence type="ECO:0000259" key="8">
    <source>
        <dbReference type="Pfam" id="PF10672"/>
    </source>
</evidence>
<sequence>MCTMTEPTVIRLRKNEERRLKAGHLWVYANEIDTRHTPLKDLSAGTCVLEDSRGKPLGRALLSPHSLIAARLYSRDVKQALSRSFFKKRIEQALTLREQLFDDACYRLIYGEADGLPGLVVDRFNDVLVVQTGSGAMEAHLDVIVSALDAVLAPTHIIAKNEAVAREFEGLDRYTKALKGELLDEISLTENGAAFVAPLAEGQKTGWFYDHRAARQKMQALAKGARVLDVFSYCGGWGVQAALAGAESVTCVDGSEIATDYVHRNAQLNGVADTVGSIQGDAFAAMKQLIADGEKYDLVVLDPPAFIKRKKDFKNGLAGYHAINELAMRLVKPGGYLVSASCSMHMPAERLLEVVHSSARHIDRSIQVVGYEGQGPDHPVHPAIAETAYLKTWFCRVLFSL</sequence>
<dbReference type="InterPro" id="IPR036974">
    <property type="entry name" value="PUA_sf"/>
</dbReference>
<accession>Q0VLH2</accession>
<keyword evidence="2" id="KW-0963">Cytoplasm</keyword>
<dbReference type="CDD" id="cd21153">
    <property type="entry name" value="PUA_RlmI"/>
    <property type="match status" value="1"/>
</dbReference>
<dbReference type="EMBL" id="AM286690">
    <property type="protein sequence ID" value="CAL17976.1"/>
    <property type="molecule type" value="Genomic_DNA"/>
</dbReference>
<dbReference type="GO" id="GO:0003723">
    <property type="term" value="F:RNA binding"/>
    <property type="evidence" value="ECO:0007669"/>
    <property type="project" value="InterPro"/>
</dbReference>
<dbReference type="STRING" id="393595.ABO_2528"/>
<evidence type="ECO:0000256" key="7">
    <source>
        <dbReference type="ARBA" id="ARBA00038091"/>
    </source>
</evidence>
<dbReference type="Gene3D" id="2.30.130.10">
    <property type="entry name" value="PUA domain"/>
    <property type="match status" value="1"/>
</dbReference>
<dbReference type="InterPro" id="IPR029063">
    <property type="entry name" value="SAM-dependent_MTases_sf"/>
</dbReference>
<gene>
    <name evidence="10" type="ordered locus">ABO_2528</name>
</gene>
<dbReference type="InterPro" id="IPR019614">
    <property type="entry name" value="SAM-dep_methyl-trfase"/>
</dbReference>
<dbReference type="SUPFAM" id="SSF53335">
    <property type="entry name" value="S-adenosyl-L-methionine-dependent methyltransferases"/>
    <property type="match status" value="1"/>
</dbReference>
<evidence type="ECO:0000313" key="10">
    <source>
        <dbReference type="EMBL" id="CAL17976.1"/>
    </source>
</evidence>
<name>Q0VLH2_ALCBS</name>
<evidence type="ECO:0000313" key="11">
    <source>
        <dbReference type="Proteomes" id="UP000008871"/>
    </source>
</evidence>
<dbReference type="SUPFAM" id="SSF88697">
    <property type="entry name" value="PUA domain-like"/>
    <property type="match status" value="1"/>
</dbReference>
<feature type="domain" description="RlmI-like PUA" evidence="9">
    <location>
        <begin position="10"/>
        <end position="75"/>
    </location>
</feature>
<proteinExistence type="inferred from homology"/>
<evidence type="ECO:0000256" key="2">
    <source>
        <dbReference type="ARBA" id="ARBA00022490"/>
    </source>
</evidence>
<protein>
    <recommendedName>
        <fullName evidence="12">SAM-dependent methyltransferase</fullName>
    </recommendedName>
</protein>
<dbReference type="eggNOG" id="COG1092">
    <property type="taxonomic scope" value="Bacteria"/>
</dbReference>
<keyword evidence="4" id="KW-0489">Methyltransferase</keyword>
<dbReference type="Pfam" id="PF17785">
    <property type="entry name" value="PUA_3"/>
    <property type="match status" value="1"/>
</dbReference>
<feature type="domain" description="S-adenosylmethionine-dependent methyltransferase" evidence="8">
    <location>
        <begin position="170"/>
        <end position="359"/>
    </location>
</feature>
<dbReference type="GO" id="GO:0032259">
    <property type="term" value="P:methylation"/>
    <property type="evidence" value="ECO:0007669"/>
    <property type="project" value="UniProtKB-KW"/>
</dbReference>